<evidence type="ECO:0000256" key="1">
    <source>
        <dbReference type="SAM" id="MobiDB-lite"/>
    </source>
</evidence>
<proteinExistence type="predicted"/>
<reference evidence="3" key="1">
    <citation type="submission" date="2022-01" db="EMBL/GenBank/DDBJ databases">
        <authorList>
            <person name="King R."/>
        </authorList>
    </citation>
    <scope>NUCLEOTIDE SEQUENCE</scope>
</reference>
<evidence type="ECO:0000259" key="2">
    <source>
        <dbReference type="Pfam" id="PF13837"/>
    </source>
</evidence>
<dbReference type="EMBL" id="OV651820">
    <property type="protein sequence ID" value="CAH1114878.1"/>
    <property type="molecule type" value="Genomic_DNA"/>
</dbReference>
<feature type="domain" description="Myb/SANT-like DNA-binding" evidence="2">
    <location>
        <begin position="46"/>
        <end position="133"/>
    </location>
</feature>
<keyword evidence="4" id="KW-1185">Reference proteome</keyword>
<dbReference type="OrthoDB" id="10065625at2759"/>
<name>A0A9P0GN05_9CUCU</name>
<dbReference type="Proteomes" id="UP001153636">
    <property type="component" value="Chromosome 8"/>
</dbReference>
<dbReference type="AlphaFoldDB" id="A0A9P0GN05"/>
<accession>A0A9P0GN05</accession>
<evidence type="ECO:0000313" key="4">
    <source>
        <dbReference type="Proteomes" id="UP001153636"/>
    </source>
</evidence>
<organism evidence="3 4">
    <name type="scientific">Psylliodes chrysocephalus</name>
    <dbReference type="NCBI Taxonomy" id="3402493"/>
    <lineage>
        <taxon>Eukaryota</taxon>
        <taxon>Metazoa</taxon>
        <taxon>Ecdysozoa</taxon>
        <taxon>Arthropoda</taxon>
        <taxon>Hexapoda</taxon>
        <taxon>Insecta</taxon>
        <taxon>Pterygota</taxon>
        <taxon>Neoptera</taxon>
        <taxon>Endopterygota</taxon>
        <taxon>Coleoptera</taxon>
        <taxon>Polyphaga</taxon>
        <taxon>Cucujiformia</taxon>
        <taxon>Chrysomeloidea</taxon>
        <taxon>Chrysomelidae</taxon>
        <taxon>Galerucinae</taxon>
        <taxon>Alticini</taxon>
        <taxon>Psylliodes</taxon>
    </lineage>
</organism>
<evidence type="ECO:0000313" key="3">
    <source>
        <dbReference type="EMBL" id="CAH1114878.1"/>
    </source>
</evidence>
<dbReference type="InterPro" id="IPR044822">
    <property type="entry name" value="Myb_DNA-bind_4"/>
</dbReference>
<sequence>MNIANHQGETKNMTDLDMSEFILINPIEGSQSQEYHETTDSDEMFFNRDRTVTLLNLYKTYKPKVALGKIKTIKRMWEIISTEISNKLRITIGPTKCKNRFKVLDRGYKKFTDNNRKTGRGRKTFDYENQFDQIYHKKVNIEPTILLSSKTISVNPEKPPSTMINEEIPNDKPSTSQSKPVQIPEVATCLQVNSKRRNPRISYQKRNEILVEIKNDLKNYYKEKLEVDREKLQLKKDKEERKRRKLNIENSDEI</sequence>
<dbReference type="Pfam" id="PF13837">
    <property type="entry name" value="Myb_DNA-bind_4"/>
    <property type="match status" value="1"/>
</dbReference>
<dbReference type="Gene3D" id="1.10.10.60">
    <property type="entry name" value="Homeodomain-like"/>
    <property type="match status" value="1"/>
</dbReference>
<gene>
    <name evidence="3" type="ORF">PSYICH_LOCUS14864</name>
</gene>
<protein>
    <recommendedName>
        <fullName evidence="2">Myb/SANT-like DNA-binding domain-containing protein</fullName>
    </recommendedName>
</protein>
<feature type="region of interest" description="Disordered" evidence="1">
    <location>
        <begin position="234"/>
        <end position="254"/>
    </location>
</feature>